<feature type="region of interest" description="Disordered" evidence="1">
    <location>
        <begin position="185"/>
        <end position="213"/>
    </location>
</feature>
<comment type="caution">
    <text evidence="2">The sequence shown here is derived from an EMBL/GenBank/DDBJ whole genome shotgun (WGS) entry which is preliminary data.</text>
</comment>
<dbReference type="PANTHER" id="PTHR33067:SF31">
    <property type="entry name" value="RNA-DIRECTED DNA POLYMERASE"/>
    <property type="match status" value="1"/>
</dbReference>
<feature type="non-terminal residue" evidence="2">
    <location>
        <position position="233"/>
    </location>
</feature>
<dbReference type="PANTHER" id="PTHR33067">
    <property type="entry name" value="RNA-DIRECTED DNA POLYMERASE-RELATED"/>
    <property type="match status" value="1"/>
</dbReference>
<dbReference type="Gene3D" id="2.40.70.10">
    <property type="entry name" value="Acid Proteases"/>
    <property type="match status" value="1"/>
</dbReference>
<evidence type="ECO:0008006" key="4">
    <source>
        <dbReference type="Google" id="ProtNLM"/>
    </source>
</evidence>
<sequence>SEFVKEKDLEAQEGELTAPVTTQIELYSKGDTMEDSEADEVVETIKTPKGEEEIHMEDKEPSQTKETDTTDLERFKETLKELDSRSPEEEQHLKDYMFLTRECSEILTMEPQQKQDYLKSLPISCSIGETNIEDVPIKVNDLVIPIDFVVLEEEIPLIFGKPFLATIHAMINEQQKEIVLRMDNKEEAHDEGEDQEKQWVEIETDQRDTTKEMLSVCDEDFYRGAEPQPMKIQ</sequence>
<evidence type="ECO:0000313" key="3">
    <source>
        <dbReference type="Proteomes" id="UP000265520"/>
    </source>
</evidence>
<accession>A0A392P946</accession>
<proteinExistence type="predicted"/>
<feature type="region of interest" description="Disordered" evidence="1">
    <location>
        <begin position="45"/>
        <end position="70"/>
    </location>
</feature>
<evidence type="ECO:0000256" key="1">
    <source>
        <dbReference type="SAM" id="MobiDB-lite"/>
    </source>
</evidence>
<dbReference type="InterPro" id="IPR021109">
    <property type="entry name" value="Peptidase_aspartic_dom_sf"/>
</dbReference>
<keyword evidence="3" id="KW-1185">Reference proteome</keyword>
<organism evidence="2 3">
    <name type="scientific">Trifolium medium</name>
    <dbReference type="NCBI Taxonomy" id="97028"/>
    <lineage>
        <taxon>Eukaryota</taxon>
        <taxon>Viridiplantae</taxon>
        <taxon>Streptophyta</taxon>
        <taxon>Embryophyta</taxon>
        <taxon>Tracheophyta</taxon>
        <taxon>Spermatophyta</taxon>
        <taxon>Magnoliopsida</taxon>
        <taxon>eudicotyledons</taxon>
        <taxon>Gunneridae</taxon>
        <taxon>Pentapetalae</taxon>
        <taxon>rosids</taxon>
        <taxon>fabids</taxon>
        <taxon>Fabales</taxon>
        <taxon>Fabaceae</taxon>
        <taxon>Papilionoideae</taxon>
        <taxon>50 kb inversion clade</taxon>
        <taxon>NPAAA clade</taxon>
        <taxon>Hologalegina</taxon>
        <taxon>IRL clade</taxon>
        <taxon>Trifolieae</taxon>
        <taxon>Trifolium</taxon>
    </lineage>
</organism>
<name>A0A392P946_9FABA</name>
<feature type="compositionally biased region" description="Basic and acidic residues" evidence="1">
    <location>
        <begin position="195"/>
        <end position="211"/>
    </location>
</feature>
<protein>
    <recommendedName>
        <fullName evidence="4">Aspartic peptidase DDI1-type domain-containing protein</fullName>
    </recommendedName>
</protein>
<feature type="compositionally biased region" description="Basic and acidic residues" evidence="1">
    <location>
        <begin position="46"/>
        <end position="70"/>
    </location>
</feature>
<evidence type="ECO:0000313" key="2">
    <source>
        <dbReference type="EMBL" id="MCI08009.1"/>
    </source>
</evidence>
<dbReference type="AlphaFoldDB" id="A0A392P946"/>
<dbReference type="Proteomes" id="UP000265520">
    <property type="component" value="Unassembled WGS sequence"/>
</dbReference>
<feature type="non-terminal residue" evidence="2">
    <location>
        <position position="1"/>
    </location>
</feature>
<reference evidence="2 3" key="1">
    <citation type="journal article" date="2018" name="Front. Plant Sci.">
        <title>Red Clover (Trifolium pratense) and Zigzag Clover (T. medium) - A Picture of Genomic Similarities and Differences.</title>
        <authorList>
            <person name="Dluhosova J."/>
            <person name="Istvanek J."/>
            <person name="Nedelnik J."/>
            <person name="Repkova J."/>
        </authorList>
    </citation>
    <scope>NUCLEOTIDE SEQUENCE [LARGE SCALE GENOMIC DNA]</scope>
    <source>
        <strain evidence="3">cv. 10/8</strain>
        <tissue evidence="2">Leaf</tissue>
    </source>
</reference>
<dbReference type="EMBL" id="LXQA010067455">
    <property type="protein sequence ID" value="MCI08009.1"/>
    <property type="molecule type" value="Genomic_DNA"/>
</dbReference>